<dbReference type="RefSeq" id="WP_072858664.1">
    <property type="nucleotide sequence ID" value="NZ_FQUE01000013.1"/>
</dbReference>
<dbReference type="PANTHER" id="PTHR43404">
    <property type="entry name" value="LIPOPOLYSACCHARIDE CHOLINEPHOSPHOTRANSFERASE LICD"/>
    <property type="match status" value="1"/>
</dbReference>
<sequence length="410" mass="44659">MDTRRFDTLHALRGPHGRLSRIAMAGLAGLAVAALTGHADLAREVAGLFRQDRWVTGSHRLNWYLRHSTIGRLAGLQAPLFDPVTGMPPATVDALQGWLGKGCDPRDRLARLNVLAHRIVTAPDATTQATAIAAFEDVAAPLVHDMPVADLEAAAAPAGPAPAFGLSEARAALIALRQIRMPWYVISGTFLGAVREGTFLAHDYDIDIGIHAEDFDDAAFRAQIGTTKDLVLVNTSPHRDLALQPDGLWRDTPRPALYRLLHASGIGVDVFVHHPDGDLRWHGSAKHRWDNHDFALADYTIAGLPVRGPADADRYLTENYGDWRTPVTRFNCSTGTPNVRFPFNPAALVEHLRIALRPHPAREAQIARLVLWQEGHLHHRGAEGTRLAVVPQGAGQTADRDCPAPTDPGR</sequence>
<name>A0A1M5ELT4_LOKAT</name>
<evidence type="ECO:0000256" key="1">
    <source>
        <dbReference type="SAM" id="MobiDB-lite"/>
    </source>
</evidence>
<dbReference type="AlphaFoldDB" id="A0A1M5ELT4"/>
<feature type="region of interest" description="Disordered" evidence="1">
    <location>
        <begin position="391"/>
        <end position="410"/>
    </location>
</feature>
<gene>
    <name evidence="2" type="ORF">SAMN05444339_11345</name>
</gene>
<dbReference type="Proteomes" id="UP000183987">
    <property type="component" value="Unassembled WGS sequence"/>
</dbReference>
<reference evidence="3" key="1">
    <citation type="submission" date="2016-11" db="EMBL/GenBank/DDBJ databases">
        <authorList>
            <person name="Varghese N."/>
            <person name="Submissions S."/>
        </authorList>
    </citation>
    <scope>NUCLEOTIDE SEQUENCE [LARGE SCALE GENOMIC DNA]</scope>
    <source>
        <strain evidence="3">DSM 29326</strain>
    </source>
</reference>
<dbReference type="PANTHER" id="PTHR43404:SF1">
    <property type="entry name" value="MNN4P"/>
    <property type="match status" value="1"/>
</dbReference>
<dbReference type="OrthoDB" id="7858913at2"/>
<keyword evidence="3" id="KW-1185">Reference proteome</keyword>
<protein>
    <submittedName>
        <fullName evidence="2">LicD family protein</fullName>
    </submittedName>
</protein>
<dbReference type="InterPro" id="IPR052942">
    <property type="entry name" value="LPS_cholinephosphotransferase"/>
</dbReference>
<dbReference type="EMBL" id="FQUE01000013">
    <property type="protein sequence ID" value="SHF80189.1"/>
    <property type="molecule type" value="Genomic_DNA"/>
</dbReference>
<evidence type="ECO:0000313" key="2">
    <source>
        <dbReference type="EMBL" id="SHF80189.1"/>
    </source>
</evidence>
<proteinExistence type="predicted"/>
<evidence type="ECO:0000313" key="3">
    <source>
        <dbReference type="Proteomes" id="UP000183987"/>
    </source>
</evidence>
<organism evidence="2 3">
    <name type="scientific">Loktanella atrilutea</name>
    <dbReference type="NCBI Taxonomy" id="366533"/>
    <lineage>
        <taxon>Bacteria</taxon>
        <taxon>Pseudomonadati</taxon>
        <taxon>Pseudomonadota</taxon>
        <taxon>Alphaproteobacteria</taxon>
        <taxon>Rhodobacterales</taxon>
        <taxon>Roseobacteraceae</taxon>
        <taxon>Loktanella</taxon>
    </lineage>
</organism>
<accession>A0A1M5ELT4</accession>
<dbReference type="STRING" id="366533.SAMN05444339_11345"/>